<dbReference type="Gene3D" id="2.60.120.10">
    <property type="entry name" value="Jelly Rolls"/>
    <property type="match status" value="1"/>
</dbReference>
<dbReference type="RefSeq" id="WP_346061725.1">
    <property type="nucleotide sequence ID" value="NZ_BAAADR010000004.1"/>
</dbReference>
<protein>
    <submittedName>
        <fullName evidence="3">Cupin domain-containing protein</fullName>
    </submittedName>
</protein>
<feature type="chain" id="PRO_5045535951" evidence="1">
    <location>
        <begin position="26"/>
        <end position="146"/>
    </location>
</feature>
<accession>A0ABW2EWN8</accession>
<dbReference type="PANTHER" id="PTHR38599:SF1">
    <property type="entry name" value="CUPIN DOMAIN PROTEIN (AFU_ORTHOLOGUE AFUA_3G13620)"/>
    <property type="match status" value="1"/>
</dbReference>
<dbReference type="CDD" id="cd02236">
    <property type="entry name" value="cupin_CV2614-like"/>
    <property type="match status" value="1"/>
</dbReference>
<gene>
    <name evidence="3" type="ORF">ACFQH5_02650</name>
</gene>
<dbReference type="InterPro" id="IPR013096">
    <property type="entry name" value="Cupin_2"/>
</dbReference>
<organism evidence="3 4">
    <name type="scientific">Halomonas salifodinae</name>
    <dbReference type="NCBI Taxonomy" id="438745"/>
    <lineage>
        <taxon>Bacteria</taxon>
        <taxon>Pseudomonadati</taxon>
        <taxon>Pseudomonadota</taxon>
        <taxon>Gammaproteobacteria</taxon>
        <taxon>Oceanospirillales</taxon>
        <taxon>Halomonadaceae</taxon>
        <taxon>Halomonas</taxon>
    </lineage>
</organism>
<dbReference type="EMBL" id="JBHSZP010000002">
    <property type="protein sequence ID" value="MFC7088449.1"/>
    <property type="molecule type" value="Genomic_DNA"/>
</dbReference>
<comment type="caution">
    <text evidence="3">The sequence shown here is derived from an EMBL/GenBank/DDBJ whole genome shotgun (WGS) entry which is preliminary data.</text>
</comment>
<keyword evidence="1" id="KW-0732">Signal</keyword>
<evidence type="ECO:0000259" key="2">
    <source>
        <dbReference type="Pfam" id="PF07883"/>
    </source>
</evidence>
<dbReference type="Proteomes" id="UP001596411">
    <property type="component" value="Unassembled WGS sequence"/>
</dbReference>
<feature type="signal peptide" evidence="1">
    <location>
        <begin position="1"/>
        <end position="25"/>
    </location>
</feature>
<dbReference type="InterPro" id="IPR011051">
    <property type="entry name" value="RmlC_Cupin_sf"/>
</dbReference>
<keyword evidence="4" id="KW-1185">Reference proteome</keyword>
<dbReference type="PANTHER" id="PTHR38599">
    <property type="entry name" value="CUPIN DOMAIN PROTEIN (AFU_ORTHOLOGUE AFUA_3G13620)"/>
    <property type="match status" value="1"/>
</dbReference>
<reference evidence="4" key="1">
    <citation type="journal article" date="2019" name="Int. J. Syst. Evol. Microbiol.">
        <title>The Global Catalogue of Microorganisms (GCM) 10K type strain sequencing project: providing services to taxonomists for standard genome sequencing and annotation.</title>
        <authorList>
            <consortium name="The Broad Institute Genomics Platform"/>
            <consortium name="The Broad Institute Genome Sequencing Center for Infectious Disease"/>
            <person name="Wu L."/>
            <person name="Ma J."/>
        </authorList>
    </citation>
    <scope>NUCLEOTIDE SEQUENCE [LARGE SCALE GENOMIC DNA]</scope>
    <source>
        <strain evidence="4">CGMCC 1.13666</strain>
    </source>
</reference>
<dbReference type="InterPro" id="IPR014710">
    <property type="entry name" value="RmlC-like_jellyroll"/>
</dbReference>
<evidence type="ECO:0000256" key="1">
    <source>
        <dbReference type="SAM" id="SignalP"/>
    </source>
</evidence>
<evidence type="ECO:0000313" key="4">
    <source>
        <dbReference type="Proteomes" id="UP001596411"/>
    </source>
</evidence>
<evidence type="ECO:0000313" key="3">
    <source>
        <dbReference type="EMBL" id="MFC7088449.1"/>
    </source>
</evidence>
<dbReference type="Pfam" id="PF07883">
    <property type="entry name" value="Cupin_2"/>
    <property type="match status" value="1"/>
</dbReference>
<feature type="domain" description="Cupin type-2" evidence="2">
    <location>
        <begin position="65"/>
        <end position="133"/>
    </location>
</feature>
<dbReference type="SUPFAM" id="SSF51182">
    <property type="entry name" value="RmlC-like cupins"/>
    <property type="match status" value="1"/>
</dbReference>
<name>A0ABW2EWN8_9GAMM</name>
<proteinExistence type="predicted"/>
<sequence>MKTIIKLSALTLGLAIALPITAALAQDDALPAGFEAEPVLRTTTTRDGDPIVWPQGTAEIVSVIGTIEPGGRTPLHQHPVPVYVYILEGEVELRTEGGDPHVYGAGEAYIEALNRDHQLFNRTDSDAKVLVVFTAAEDQPTTVTSQ</sequence>